<evidence type="ECO:0000313" key="3">
    <source>
        <dbReference type="WBParaSite" id="SPAL_0001000600.1"/>
    </source>
</evidence>
<sequence length="446" mass="51925">MSLPPESVMKDKLKLDYSDESHRSEISPSDGISNGESSSSSENCLNDHRTIFLCGYIQDRWHNESLNNITNELSSDFFICTNKTKDSFSFTYTRDMLRNSKTFIFLLNEYTLNDLICLLCLQYAYEIHLPIVVLRPPKTQLIILNKPSKEDSTKEDDDIDSEESTRNRIKDLKLDHKISIKVISRILFNGYEKSIPYDRLEHAASIIKLKKQLKMSIPLTARRMSMRKVGTSDVSHQMALVRNYKNKNSYNIYNNSGRGERQQKINFQENSVLVPIKRIPSKSKITEKKKKSKSNIKVSSSLVNLPSRYNDNENEKLRRTYFVPDDKNFHLPDINNTRRSSDALFSDRQTFKNTRYLIFNGKDPNKKPYIVNFPNDLYSDTGELIESEVYKQLQSNSNIYGNDDSDFDADRDFDENEDKIRTEIALKVKGTLNDDDLYNYEDDIEF</sequence>
<feature type="region of interest" description="Disordered" evidence="1">
    <location>
        <begin position="1"/>
        <end position="42"/>
    </location>
</feature>
<dbReference type="Proteomes" id="UP000046392">
    <property type="component" value="Unplaced"/>
</dbReference>
<keyword evidence="2" id="KW-1185">Reference proteome</keyword>
<dbReference type="WBParaSite" id="SPAL_0001000600.1">
    <property type="protein sequence ID" value="SPAL_0001000600.1"/>
    <property type="gene ID" value="SPAL_0001000600"/>
</dbReference>
<organism evidence="2 3">
    <name type="scientific">Strongyloides papillosus</name>
    <name type="common">Intestinal threadworm</name>
    <dbReference type="NCBI Taxonomy" id="174720"/>
    <lineage>
        <taxon>Eukaryota</taxon>
        <taxon>Metazoa</taxon>
        <taxon>Ecdysozoa</taxon>
        <taxon>Nematoda</taxon>
        <taxon>Chromadorea</taxon>
        <taxon>Rhabditida</taxon>
        <taxon>Tylenchina</taxon>
        <taxon>Panagrolaimomorpha</taxon>
        <taxon>Strongyloidoidea</taxon>
        <taxon>Strongyloididae</taxon>
        <taxon>Strongyloides</taxon>
    </lineage>
</organism>
<accession>A0A0N5BW00</accession>
<proteinExistence type="predicted"/>
<reference evidence="3" key="1">
    <citation type="submission" date="2017-02" db="UniProtKB">
        <authorList>
            <consortium name="WormBaseParasite"/>
        </authorList>
    </citation>
    <scope>IDENTIFICATION</scope>
</reference>
<evidence type="ECO:0000256" key="1">
    <source>
        <dbReference type="SAM" id="MobiDB-lite"/>
    </source>
</evidence>
<feature type="compositionally biased region" description="Low complexity" evidence="1">
    <location>
        <begin position="27"/>
        <end position="42"/>
    </location>
</feature>
<dbReference type="AlphaFoldDB" id="A0A0N5BW00"/>
<protein>
    <submittedName>
        <fullName evidence="3">Uncharacterized protein</fullName>
    </submittedName>
</protein>
<name>A0A0N5BW00_STREA</name>
<feature type="compositionally biased region" description="Basic and acidic residues" evidence="1">
    <location>
        <begin position="8"/>
        <end position="25"/>
    </location>
</feature>
<evidence type="ECO:0000313" key="2">
    <source>
        <dbReference type="Proteomes" id="UP000046392"/>
    </source>
</evidence>